<protein>
    <submittedName>
        <fullName evidence="1">Uncharacterized protein</fullName>
    </submittedName>
</protein>
<keyword evidence="2" id="KW-1185">Reference proteome</keyword>
<organism evidence="1 2">
    <name type="scientific">Hibiscus sabdariffa</name>
    <name type="common">roselle</name>
    <dbReference type="NCBI Taxonomy" id="183260"/>
    <lineage>
        <taxon>Eukaryota</taxon>
        <taxon>Viridiplantae</taxon>
        <taxon>Streptophyta</taxon>
        <taxon>Embryophyta</taxon>
        <taxon>Tracheophyta</taxon>
        <taxon>Spermatophyta</taxon>
        <taxon>Magnoliopsida</taxon>
        <taxon>eudicotyledons</taxon>
        <taxon>Gunneridae</taxon>
        <taxon>Pentapetalae</taxon>
        <taxon>rosids</taxon>
        <taxon>malvids</taxon>
        <taxon>Malvales</taxon>
        <taxon>Malvaceae</taxon>
        <taxon>Malvoideae</taxon>
        <taxon>Hibiscus</taxon>
    </lineage>
</organism>
<dbReference type="Proteomes" id="UP001396334">
    <property type="component" value="Unassembled WGS sequence"/>
</dbReference>
<reference evidence="1 2" key="1">
    <citation type="journal article" date="2024" name="G3 (Bethesda)">
        <title>Genome assembly of Hibiscus sabdariffa L. provides insights into metabolisms of medicinal natural products.</title>
        <authorList>
            <person name="Kim T."/>
        </authorList>
    </citation>
    <scope>NUCLEOTIDE SEQUENCE [LARGE SCALE GENOMIC DNA]</scope>
    <source>
        <strain evidence="1">TK-2024</strain>
        <tissue evidence="1">Old leaves</tissue>
    </source>
</reference>
<evidence type="ECO:0000313" key="1">
    <source>
        <dbReference type="EMBL" id="KAK9006750.1"/>
    </source>
</evidence>
<gene>
    <name evidence="1" type="ORF">V6N11_019084</name>
</gene>
<accession>A0ABR2R1E8</accession>
<sequence length="91" mass="10203">MTLKCGEEQRNIIETQLSRLKSTFEQNPRYLEEIQELLSNNGIILNLRDHGTPLKSVEEAQEHAELTFHSNFSQSTEAILNPVCASGGNSC</sequence>
<evidence type="ECO:0000313" key="2">
    <source>
        <dbReference type="Proteomes" id="UP001396334"/>
    </source>
</evidence>
<name>A0ABR2R1E8_9ROSI</name>
<dbReference type="EMBL" id="JBBPBN010000028">
    <property type="protein sequence ID" value="KAK9006750.1"/>
    <property type="molecule type" value="Genomic_DNA"/>
</dbReference>
<proteinExistence type="predicted"/>
<comment type="caution">
    <text evidence="1">The sequence shown here is derived from an EMBL/GenBank/DDBJ whole genome shotgun (WGS) entry which is preliminary data.</text>
</comment>